<name>A0A518HER1_9BACT</name>
<accession>A0A518HER1</accession>
<keyword evidence="2" id="KW-0732">Signal</keyword>
<geneLocation type="plasmid" evidence="4">
    <name>pelp_1</name>
</geneLocation>
<evidence type="ECO:0000256" key="1">
    <source>
        <dbReference type="SAM" id="MobiDB-lite"/>
    </source>
</evidence>
<evidence type="ECO:0000313" key="4">
    <source>
        <dbReference type="Proteomes" id="UP000317835"/>
    </source>
</evidence>
<proteinExistence type="predicted"/>
<dbReference type="Proteomes" id="UP000317835">
    <property type="component" value="Plasmid pElP_1"/>
</dbReference>
<protein>
    <submittedName>
        <fullName evidence="3">Uncharacterized protein</fullName>
    </submittedName>
</protein>
<feature type="signal peptide" evidence="2">
    <location>
        <begin position="1"/>
        <end position="22"/>
    </location>
</feature>
<keyword evidence="4" id="KW-1185">Reference proteome</keyword>
<reference evidence="3 4" key="1">
    <citation type="submission" date="2019-02" db="EMBL/GenBank/DDBJ databases">
        <title>Deep-cultivation of Planctomycetes and their phenomic and genomic characterization uncovers novel biology.</title>
        <authorList>
            <person name="Wiegand S."/>
            <person name="Jogler M."/>
            <person name="Boedeker C."/>
            <person name="Pinto D."/>
            <person name="Vollmers J."/>
            <person name="Rivas-Marin E."/>
            <person name="Kohn T."/>
            <person name="Peeters S.H."/>
            <person name="Heuer A."/>
            <person name="Rast P."/>
            <person name="Oberbeckmann S."/>
            <person name="Bunk B."/>
            <person name="Jeske O."/>
            <person name="Meyerdierks A."/>
            <person name="Storesund J.E."/>
            <person name="Kallscheuer N."/>
            <person name="Luecker S."/>
            <person name="Lage O.M."/>
            <person name="Pohl T."/>
            <person name="Merkel B.J."/>
            <person name="Hornburger P."/>
            <person name="Mueller R.-W."/>
            <person name="Bruemmer F."/>
            <person name="Labrenz M."/>
            <person name="Spormann A.M."/>
            <person name="Op den Camp H."/>
            <person name="Overmann J."/>
            <person name="Amann R."/>
            <person name="Jetten M.S.M."/>
            <person name="Mascher T."/>
            <person name="Medema M.H."/>
            <person name="Devos D.P."/>
            <person name="Kaster A.-K."/>
            <person name="Ovreas L."/>
            <person name="Rohde M."/>
            <person name="Galperin M.Y."/>
            <person name="Jogler C."/>
        </authorList>
    </citation>
    <scope>NUCLEOTIDE SEQUENCE [LARGE SCALE GENOMIC DNA]</scope>
    <source>
        <strain evidence="3 4">ElP</strain>
        <plasmid evidence="4">pelp_1</plasmid>
    </source>
</reference>
<evidence type="ECO:0000313" key="3">
    <source>
        <dbReference type="EMBL" id="QDV39333.1"/>
    </source>
</evidence>
<dbReference type="AlphaFoldDB" id="A0A518HER1"/>
<feature type="region of interest" description="Disordered" evidence="1">
    <location>
        <begin position="30"/>
        <end position="57"/>
    </location>
</feature>
<gene>
    <name evidence="3" type="ORF">ElP_72980</name>
</gene>
<dbReference type="EMBL" id="CP036427">
    <property type="protein sequence ID" value="QDV39333.1"/>
    <property type="molecule type" value="Genomic_DNA"/>
</dbReference>
<feature type="chain" id="PRO_5021812818" evidence="2">
    <location>
        <begin position="23"/>
        <end position="132"/>
    </location>
</feature>
<evidence type="ECO:0000256" key="2">
    <source>
        <dbReference type="SAM" id="SignalP"/>
    </source>
</evidence>
<organism evidence="3 4">
    <name type="scientific">Tautonia plasticadhaerens</name>
    <dbReference type="NCBI Taxonomy" id="2527974"/>
    <lineage>
        <taxon>Bacteria</taxon>
        <taxon>Pseudomonadati</taxon>
        <taxon>Planctomycetota</taxon>
        <taxon>Planctomycetia</taxon>
        <taxon>Isosphaerales</taxon>
        <taxon>Isosphaeraceae</taxon>
        <taxon>Tautonia</taxon>
    </lineage>
</organism>
<sequence length="132" mass="13996" precursor="true">MRPITILTLIPILVLCPFLCGAADSVFPATRSNPISDSKGPDRDCCPGGGEGRTQDTEDCLCEGVVQANGPRAGEGDGDHPRLPPSLDRLLPADHPAPSRLLAQLSHFGFLSGRAPHVGASRMRAVLQNFRC</sequence>
<dbReference type="KEGG" id="tpla:ElP_72980"/>
<keyword evidence="3" id="KW-0614">Plasmid</keyword>